<protein>
    <submittedName>
        <fullName evidence="1">Uncharacterized protein</fullName>
    </submittedName>
</protein>
<sequence>MSDFAIRFLNSEGEPITQETVDKLVCKIRENHCRSAWLALDEYGEEDFLSVDIENDWAALAFNTYGEDEEAHMYMPVNSEYGTSKEDAPVNISGQTPVLKRNALNDLNLVAECVLHFAKTGELYPKLKWEEVA</sequence>
<dbReference type="Proteomes" id="UP000236311">
    <property type="component" value="Unassembled WGS sequence"/>
</dbReference>
<dbReference type="AlphaFoldDB" id="A0A2K4ZQ79"/>
<reference evidence="1 2" key="1">
    <citation type="submission" date="2018-01" db="EMBL/GenBank/DDBJ databases">
        <authorList>
            <person name="Gaut B.S."/>
            <person name="Morton B.R."/>
            <person name="Clegg M.T."/>
            <person name="Duvall M.R."/>
        </authorList>
    </citation>
    <scope>NUCLEOTIDE SEQUENCE [LARGE SCALE GENOMIC DNA]</scope>
    <source>
        <strain evidence="1">GP69</strain>
    </source>
</reference>
<name>A0A2K4ZQ79_9FIRM</name>
<evidence type="ECO:0000313" key="2">
    <source>
        <dbReference type="Proteomes" id="UP000236311"/>
    </source>
</evidence>
<dbReference type="OrthoDB" id="2081603at2"/>
<dbReference type="RefSeq" id="WP_103242556.1">
    <property type="nucleotide sequence ID" value="NZ_JANJZD010000050.1"/>
</dbReference>
<dbReference type="EMBL" id="OFSM01000060">
    <property type="protein sequence ID" value="SOY32633.1"/>
    <property type="molecule type" value="Genomic_DNA"/>
</dbReference>
<proteinExistence type="predicted"/>
<keyword evidence="2" id="KW-1185">Reference proteome</keyword>
<evidence type="ECO:0000313" key="1">
    <source>
        <dbReference type="EMBL" id="SOY32633.1"/>
    </source>
</evidence>
<accession>A0A2K4ZQ79</accession>
<gene>
    <name evidence="1" type="ORF">AMURIS_05398</name>
</gene>
<organism evidence="1 2">
    <name type="scientific">Acetatifactor muris</name>
    <dbReference type="NCBI Taxonomy" id="879566"/>
    <lineage>
        <taxon>Bacteria</taxon>
        <taxon>Bacillati</taxon>
        <taxon>Bacillota</taxon>
        <taxon>Clostridia</taxon>
        <taxon>Lachnospirales</taxon>
        <taxon>Lachnospiraceae</taxon>
        <taxon>Acetatifactor</taxon>
    </lineage>
</organism>